<evidence type="ECO:0000256" key="4">
    <source>
        <dbReference type="ARBA" id="ARBA00023136"/>
    </source>
</evidence>
<keyword evidence="2 5" id="KW-0812">Transmembrane</keyword>
<dbReference type="PANTHER" id="PTHR11040">
    <property type="entry name" value="ZINC/IRON TRANSPORTER"/>
    <property type="match status" value="1"/>
</dbReference>
<evidence type="ECO:0000256" key="3">
    <source>
        <dbReference type="ARBA" id="ARBA00022989"/>
    </source>
</evidence>
<evidence type="ECO:0000313" key="7">
    <source>
        <dbReference type="EMBL" id="WKA12615.1"/>
    </source>
</evidence>
<dbReference type="Proteomes" id="UP001227230">
    <property type="component" value="Chromosome 19"/>
</dbReference>
<evidence type="ECO:0000256" key="6">
    <source>
        <dbReference type="SAM" id="SignalP"/>
    </source>
</evidence>
<keyword evidence="6" id="KW-0732">Signal</keyword>
<feature type="transmembrane region" description="Helical" evidence="5">
    <location>
        <begin position="81"/>
        <end position="99"/>
    </location>
</feature>
<feature type="signal peptide" evidence="6">
    <location>
        <begin position="1"/>
        <end position="21"/>
    </location>
</feature>
<sequence length="207" mass="22746">MSRSLLTLSLGLLVLAAVAAAHGGHHADDDDDVDVDAPSSEGVDLRAKPLILVKIYCLILEFVGTFIAGVSPYFLKMNETFLVLGTQFAGGVFLGTAMMHFLSDSNETFGDLTSVEYPFAFMLACAGYLMTMFSDGLIFYVYGKGASGGEGDVELQGSFFEPLIFFKKFYLHVEDEDCHKNFCLFFIYGLLFSLSAEEIGENNRRKT</sequence>
<evidence type="ECO:0000313" key="8">
    <source>
        <dbReference type="Proteomes" id="UP001227230"/>
    </source>
</evidence>
<evidence type="ECO:0000256" key="5">
    <source>
        <dbReference type="SAM" id="Phobius"/>
    </source>
</evidence>
<accession>A0ABY9E0W0</accession>
<feature type="chain" id="PRO_5046998955" evidence="6">
    <location>
        <begin position="22"/>
        <end position="207"/>
    </location>
</feature>
<keyword evidence="3 5" id="KW-1133">Transmembrane helix</keyword>
<gene>
    <name evidence="7" type="ORF">VitviT2T_029983</name>
</gene>
<evidence type="ECO:0000256" key="1">
    <source>
        <dbReference type="ARBA" id="ARBA00004141"/>
    </source>
</evidence>
<proteinExistence type="predicted"/>
<dbReference type="InterPro" id="IPR003689">
    <property type="entry name" value="ZIP"/>
</dbReference>
<evidence type="ECO:0000256" key="2">
    <source>
        <dbReference type="ARBA" id="ARBA00022692"/>
    </source>
</evidence>
<keyword evidence="8" id="KW-1185">Reference proteome</keyword>
<keyword evidence="4 5" id="KW-0472">Membrane</keyword>
<dbReference type="Pfam" id="PF02535">
    <property type="entry name" value="Zip"/>
    <property type="match status" value="1"/>
</dbReference>
<name>A0ABY9E0W0_VITVI</name>
<reference evidence="7 8" key="1">
    <citation type="journal article" date="2023" name="Hortic Res">
        <title>The complete reference genome for grapevine (Vitis vinifera L.) genetics and breeding.</title>
        <authorList>
            <person name="Shi X."/>
            <person name="Cao S."/>
            <person name="Wang X."/>
            <person name="Huang S."/>
            <person name="Wang Y."/>
            <person name="Liu Z."/>
            <person name="Liu W."/>
            <person name="Leng X."/>
            <person name="Peng Y."/>
            <person name="Wang N."/>
            <person name="Wang Y."/>
            <person name="Ma Z."/>
            <person name="Xu X."/>
            <person name="Zhang F."/>
            <person name="Xue H."/>
            <person name="Zhong H."/>
            <person name="Wang Y."/>
            <person name="Zhang K."/>
            <person name="Velt A."/>
            <person name="Avia K."/>
            <person name="Holtgrawe D."/>
            <person name="Grimplet J."/>
            <person name="Matus J.T."/>
            <person name="Ware D."/>
            <person name="Wu X."/>
            <person name="Wang H."/>
            <person name="Liu C."/>
            <person name="Fang Y."/>
            <person name="Rustenholz C."/>
            <person name="Cheng Z."/>
            <person name="Xiao H."/>
            <person name="Zhou Y."/>
        </authorList>
    </citation>
    <scope>NUCLEOTIDE SEQUENCE [LARGE SCALE GENOMIC DNA]</scope>
    <source>
        <strain evidence="8">cv. Pinot noir / PN40024</strain>
        <tissue evidence="7">Leaf</tissue>
    </source>
</reference>
<feature type="transmembrane region" description="Helical" evidence="5">
    <location>
        <begin position="119"/>
        <end position="142"/>
    </location>
</feature>
<organism evidence="7 8">
    <name type="scientific">Vitis vinifera</name>
    <name type="common">Grape</name>
    <dbReference type="NCBI Taxonomy" id="29760"/>
    <lineage>
        <taxon>Eukaryota</taxon>
        <taxon>Viridiplantae</taxon>
        <taxon>Streptophyta</taxon>
        <taxon>Embryophyta</taxon>
        <taxon>Tracheophyta</taxon>
        <taxon>Spermatophyta</taxon>
        <taxon>Magnoliopsida</taxon>
        <taxon>eudicotyledons</taxon>
        <taxon>Gunneridae</taxon>
        <taxon>Pentapetalae</taxon>
        <taxon>rosids</taxon>
        <taxon>Vitales</taxon>
        <taxon>Vitaceae</taxon>
        <taxon>Viteae</taxon>
        <taxon>Vitis</taxon>
    </lineage>
</organism>
<comment type="subcellular location">
    <subcellularLocation>
        <location evidence="1">Membrane</location>
        <topology evidence="1">Multi-pass membrane protein</topology>
    </subcellularLocation>
</comment>
<protein>
    <submittedName>
        <fullName evidence="7">Uncharacterized protein</fullName>
    </submittedName>
</protein>
<dbReference type="PANTHER" id="PTHR11040:SF217">
    <property type="entry name" value="ZINC TRANSPORTER 11"/>
    <property type="match status" value="1"/>
</dbReference>
<feature type="transmembrane region" description="Helical" evidence="5">
    <location>
        <begin position="51"/>
        <end position="74"/>
    </location>
</feature>
<dbReference type="EMBL" id="CP126666">
    <property type="protein sequence ID" value="WKA12615.1"/>
    <property type="molecule type" value="Genomic_DNA"/>
</dbReference>